<accession>A0A7W9KSJ9</accession>
<evidence type="ECO:0000256" key="2">
    <source>
        <dbReference type="ARBA" id="ARBA00022801"/>
    </source>
</evidence>
<dbReference type="AlphaFoldDB" id="A0A7W9KSJ9"/>
<evidence type="ECO:0000313" key="5">
    <source>
        <dbReference type="Proteomes" id="UP000585638"/>
    </source>
</evidence>
<dbReference type="InterPro" id="IPR010126">
    <property type="entry name" value="Esterase_phb"/>
</dbReference>
<organism evidence="4 5">
    <name type="scientific">Kutzneria kofuensis</name>
    <dbReference type="NCBI Taxonomy" id="103725"/>
    <lineage>
        <taxon>Bacteria</taxon>
        <taxon>Bacillati</taxon>
        <taxon>Actinomycetota</taxon>
        <taxon>Actinomycetes</taxon>
        <taxon>Pseudonocardiales</taxon>
        <taxon>Pseudonocardiaceae</taxon>
        <taxon>Kutzneria</taxon>
    </lineage>
</organism>
<proteinExistence type="predicted"/>
<dbReference type="RefSeq" id="WP_184870434.1">
    <property type="nucleotide sequence ID" value="NZ_BAAAWY010000004.1"/>
</dbReference>
<keyword evidence="5" id="KW-1185">Reference proteome</keyword>
<keyword evidence="2" id="KW-0378">Hydrolase</keyword>
<evidence type="ECO:0000313" key="4">
    <source>
        <dbReference type="EMBL" id="MBB5897961.1"/>
    </source>
</evidence>
<dbReference type="PANTHER" id="PTHR43037:SF1">
    <property type="entry name" value="BLL1128 PROTEIN"/>
    <property type="match status" value="1"/>
</dbReference>
<reference evidence="4 5" key="1">
    <citation type="submission" date="2020-08" db="EMBL/GenBank/DDBJ databases">
        <title>Sequencing the genomes of 1000 actinobacteria strains.</title>
        <authorList>
            <person name="Klenk H.-P."/>
        </authorList>
    </citation>
    <scope>NUCLEOTIDE SEQUENCE [LARGE SCALE GENOMIC DNA]</scope>
    <source>
        <strain evidence="4 5">DSM 43851</strain>
    </source>
</reference>
<dbReference type="Pfam" id="PF10503">
    <property type="entry name" value="Esterase_PHB"/>
    <property type="match status" value="1"/>
</dbReference>
<evidence type="ECO:0000256" key="3">
    <source>
        <dbReference type="SAM" id="SignalP"/>
    </source>
</evidence>
<feature type="signal peptide" evidence="3">
    <location>
        <begin position="1"/>
        <end position="35"/>
    </location>
</feature>
<protein>
    <submittedName>
        <fullName evidence="4">Poly(Hydroxyalkanoate) depolymerase family esterase</fullName>
    </submittedName>
</protein>
<gene>
    <name evidence="4" type="ORF">BJ998_009220</name>
</gene>
<dbReference type="PANTHER" id="PTHR43037">
    <property type="entry name" value="UNNAMED PRODUCT-RELATED"/>
    <property type="match status" value="1"/>
</dbReference>
<name>A0A7W9KSJ9_9PSEU</name>
<dbReference type="InterPro" id="IPR029058">
    <property type="entry name" value="AB_hydrolase_fold"/>
</dbReference>
<sequence>MHPLPPDRAPADRRSIRRTLALAAAAAFVAGSAVAAVGPAGSGEAAAAGTYSQVTGFGPNPGNLSMYSYLPAGLSADAPLVVALHGCTQSAGDYYQHSGWAQYADRWGFAVVFPQQSSSNNPQSCFDWYTPSDDSRGRGEAESIREMVSYAQSTYHVDPKRIYVTGLSAGGGMTSNLLADYPDVFAGGAIDSGLPAQCATSLVQATNCQYSNQNKTPAQWGDLVRAADPGYAGPWPRVAIWQGTADTTVSPVNATEERDQWTNVWGISQTPSSTRTLSGGTTENIYNDSHGQPAVELYSVSGMAHGLAVHPGTGADNCGSTDTYYLDYICSTYYTALFWGLDNGGGTPPPTTTTTTTTTTTPPVQCFTANNYAHTVAGRAYQSGGYAYAVGSNDAMGLWNVAVITSLSETSPGYYAVVPSC</sequence>
<dbReference type="Gene3D" id="3.40.50.1820">
    <property type="entry name" value="alpha/beta hydrolase"/>
    <property type="match status" value="1"/>
</dbReference>
<feature type="chain" id="PRO_5030564371" evidence="3">
    <location>
        <begin position="36"/>
        <end position="421"/>
    </location>
</feature>
<comment type="caution">
    <text evidence="4">The sequence shown here is derived from an EMBL/GenBank/DDBJ whole genome shotgun (WGS) entry which is preliminary data.</text>
</comment>
<dbReference type="InterPro" id="IPR050955">
    <property type="entry name" value="Plant_Biomass_Hydrol_Est"/>
</dbReference>
<dbReference type="Proteomes" id="UP000585638">
    <property type="component" value="Unassembled WGS sequence"/>
</dbReference>
<dbReference type="NCBIfam" id="TIGR01840">
    <property type="entry name" value="esterase_phb"/>
    <property type="match status" value="1"/>
</dbReference>
<dbReference type="SUPFAM" id="SSF53474">
    <property type="entry name" value="alpha/beta-Hydrolases"/>
    <property type="match status" value="2"/>
</dbReference>
<dbReference type="EMBL" id="JACHIR010000004">
    <property type="protein sequence ID" value="MBB5897961.1"/>
    <property type="molecule type" value="Genomic_DNA"/>
</dbReference>
<evidence type="ECO:0000256" key="1">
    <source>
        <dbReference type="ARBA" id="ARBA00022729"/>
    </source>
</evidence>
<dbReference type="GO" id="GO:0005576">
    <property type="term" value="C:extracellular region"/>
    <property type="evidence" value="ECO:0007669"/>
    <property type="project" value="InterPro"/>
</dbReference>
<dbReference type="GO" id="GO:0016787">
    <property type="term" value="F:hydrolase activity"/>
    <property type="evidence" value="ECO:0007669"/>
    <property type="project" value="UniProtKB-KW"/>
</dbReference>
<keyword evidence="1 3" id="KW-0732">Signal</keyword>